<reference evidence="2" key="1">
    <citation type="journal article" date="2019" name="Int. J. Syst. Evol. Microbiol.">
        <title>The Global Catalogue of Microorganisms (GCM) 10K type strain sequencing project: providing services to taxonomists for standard genome sequencing and annotation.</title>
        <authorList>
            <consortium name="The Broad Institute Genomics Platform"/>
            <consortium name="The Broad Institute Genome Sequencing Center for Infectious Disease"/>
            <person name="Wu L."/>
            <person name="Ma J."/>
        </authorList>
    </citation>
    <scope>NUCLEOTIDE SEQUENCE [LARGE SCALE GENOMIC DNA]</scope>
    <source>
        <strain evidence="2">ICMP 6774ER</strain>
    </source>
</reference>
<accession>A0ABW4TBI6</accession>
<name>A0ABW4TBI6_9ACTN</name>
<gene>
    <name evidence="1" type="ORF">ACFSKW_48375</name>
</gene>
<sequence>MSLYGRDDETWEQLTEAGLKFLIERARLRKTTSYTELNTALERRTQISGFDFGRQDERAAMGYLLGRIVEQNRPASGLMISALVIYLDGNDAGSGFYSLAADLGLLPRKPSARQKEEFWVGQLNGLYDHYSPRAGVPTLSEQHAERE</sequence>
<dbReference type="Proteomes" id="UP001597368">
    <property type="component" value="Unassembled WGS sequence"/>
</dbReference>
<keyword evidence="2" id="KW-1185">Reference proteome</keyword>
<comment type="caution">
    <text evidence="1">The sequence shown here is derived from an EMBL/GenBank/DDBJ whole genome shotgun (WGS) entry which is preliminary data.</text>
</comment>
<dbReference type="EMBL" id="JBHUFV010000080">
    <property type="protein sequence ID" value="MFD1939305.1"/>
    <property type="molecule type" value="Genomic_DNA"/>
</dbReference>
<protein>
    <submittedName>
        <fullName evidence="1">Uncharacterized protein</fullName>
    </submittedName>
</protein>
<organism evidence="1 2">
    <name type="scientific">Nonomuraea mangrovi</name>
    <dbReference type="NCBI Taxonomy" id="2316207"/>
    <lineage>
        <taxon>Bacteria</taxon>
        <taxon>Bacillati</taxon>
        <taxon>Actinomycetota</taxon>
        <taxon>Actinomycetes</taxon>
        <taxon>Streptosporangiales</taxon>
        <taxon>Streptosporangiaceae</taxon>
        <taxon>Nonomuraea</taxon>
    </lineage>
</organism>
<evidence type="ECO:0000313" key="1">
    <source>
        <dbReference type="EMBL" id="MFD1939305.1"/>
    </source>
</evidence>
<evidence type="ECO:0000313" key="2">
    <source>
        <dbReference type="Proteomes" id="UP001597368"/>
    </source>
</evidence>
<dbReference type="RefSeq" id="WP_379581453.1">
    <property type="nucleotide sequence ID" value="NZ_JBHUFV010000080.1"/>
</dbReference>
<proteinExistence type="predicted"/>